<dbReference type="InterPro" id="IPR017945">
    <property type="entry name" value="DHBP_synth_RibB-like_a/b_dom"/>
</dbReference>
<dbReference type="InterPro" id="IPR032677">
    <property type="entry name" value="GTP_cyclohydro_II"/>
</dbReference>
<dbReference type="InterPro" id="IPR036144">
    <property type="entry name" value="RibA-like_sf"/>
</dbReference>
<dbReference type="GO" id="GO:0008686">
    <property type="term" value="F:3,4-dihydroxy-2-butanone-4-phosphate synthase activity"/>
    <property type="evidence" value="ECO:0007669"/>
    <property type="project" value="UniProtKB-UniRule"/>
</dbReference>
<dbReference type="GO" id="GO:0009231">
    <property type="term" value="P:riboflavin biosynthetic process"/>
    <property type="evidence" value="ECO:0007669"/>
    <property type="project" value="UniProtKB-UniRule"/>
</dbReference>
<feature type="binding site" evidence="20">
    <location>
        <position position="271"/>
    </location>
    <ligand>
        <name>Zn(2+)</name>
        <dbReference type="ChEBI" id="CHEBI:29105"/>
        <note>catalytic</note>
    </ligand>
</feature>
<feature type="domain" description="GTP cyclohydrolase II" evidence="21">
    <location>
        <begin position="215"/>
        <end position="376"/>
    </location>
</feature>
<comment type="pathway">
    <text evidence="5 20">Cofactor biosynthesis; riboflavin biosynthesis; 2-hydroxy-3-oxobutyl phosphate from D-ribulose 5-phosphate: step 1/1.</text>
</comment>
<reference evidence="22" key="1">
    <citation type="submission" date="2020-10" db="EMBL/GenBank/DDBJ databases">
        <authorList>
            <person name="Gilroy R."/>
        </authorList>
    </citation>
    <scope>NUCLEOTIDE SEQUENCE</scope>
    <source>
        <strain evidence="22">6919</strain>
    </source>
</reference>
<dbReference type="GO" id="GO:0005829">
    <property type="term" value="C:cytosol"/>
    <property type="evidence" value="ECO:0007669"/>
    <property type="project" value="TreeGrafter"/>
</dbReference>
<comment type="function">
    <text evidence="3 20">Catalyzes the conversion of D-ribulose 5-phosphate to formate and 3,4-dihydroxy-2-butanone 4-phosphate.</text>
</comment>
<evidence type="ECO:0000256" key="7">
    <source>
        <dbReference type="ARBA" id="ARBA00008976"/>
    </source>
</evidence>
<feature type="binding site" evidence="20">
    <location>
        <position position="35"/>
    </location>
    <ligand>
        <name>D-ribulose 5-phosphate</name>
        <dbReference type="ChEBI" id="CHEBI:58121"/>
    </ligand>
</feature>
<organism evidence="22 23">
    <name type="scientific">Candidatus Limisoma faecipullorum</name>
    <dbReference type="NCBI Taxonomy" id="2840854"/>
    <lineage>
        <taxon>Bacteria</taxon>
        <taxon>Pseudomonadati</taxon>
        <taxon>Bacteroidota</taxon>
        <taxon>Bacteroidia</taxon>
        <taxon>Bacteroidales</taxon>
        <taxon>Candidatus Limisoma</taxon>
    </lineage>
</organism>
<evidence type="ECO:0000256" key="15">
    <source>
        <dbReference type="ARBA" id="ARBA00023211"/>
    </source>
</evidence>
<dbReference type="Gene3D" id="3.40.50.10990">
    <property type="entry name" value="GTP cyclohydrolase II"/>
    <property type="match status" value="1"/>
</dbReference>
<dbReference type="HAMAP" id="MF_00180">
    <property type="entry name" value="RibB"/>
    <property type="match status" value="1"/>
</dbReference>
<dbReference type="NCBIfam" id="NF006803">
    <property type="entry name" value="PRK09311.1"/>
    <property type="match status" value="1"/>
</dbReference>
<dbReference type="SUPFAM" id="SSF55821">
    <property type="entry name" value="YrdC/RibB"/>
    <property type="match status" value="1"/>
</dbReference>
<dbReference type="SUPFAM" id="SSF142695">
    <property type="entry name" value="RibA-like"/>
    <property type="match status" value="1"/>
</dbReference>
<evidence type="ECO:0000256" key="14">
    <source>
        <dbReference type="ARBA" id="ARBA00023134"/>
    </source>
</evidence>
<evidence type="ECO:0000256" key="17">
    <source>
        <dbReference type="ARBA" id="ARBA00023268"/>
    </source>
</evidence>
<dbReference type="FunFam" id="3.90.870.10:FF:000001">
    <property type="entry name" value="Riboflavin biosynthesis protein RibBA"/>
    <property type="match status" value="1"/>
</dbReference>
<feature type="binding site" evidence="20">
    <location>
        <position position="146"/>
    </location>
    <ligand>
        <name>Mg(2+)</name>
        <dbReference type="ChEBI" id="CHEBI:18420"/>
        <label>2</label>
    </ligand>
</feature>
<evidence type="ECO:0000256" key="3">
    <source>
        <dbReference type="ARBA" id="ARBA00002284"/>
    </source>
</evidence>
<evidence type="ECO:0000256" key="9">
    <source>
        <dbReference type="ARBA" id="ARBA00022723"/>
    </source>
</evidence>
<dbReference type="InterPro" id="IPR016299">
    <property type="entry name" value="Riboflavin_synth_RibBA"/>
</dbReference>
<keyword evidence="8 20" id="KW-0686">Riboflavin biosynthesis</keyword>
<dbReference type="EMBL" id="JADIMC010000062">
    <property type="protein sequence ID" value="MBO8476411.1"/>
    <property type="molecule type" value="Genomic_DNA"/>
</dbReference>
<evidence type="ECO:0000256" key="18">
    <source>
        <dbReference type="ARBA" id="ARBA00043932"/>
    </source>
</evidence>
<evidence type="ECO:0000256" key="20">
    <source>
        <dbReference type="HAMAP-Rule" id="MF_01283"/>
    </source>
</evidence>
<feature type="binding site" evidence="20">
    <location>
        <position position="31"/>
    </location>
    <ligand>
        <name>Mg(2+)</name>
        <dbReference type="ChEBI" id="CHEBI:18420"/>
        <label>2</label>
    </ligand>
</feature>
<feature type="binding site" evidence="20">
    <location>
        <position position="320"/>
    </location>
    <ligand>
        <name>GTP</name>
        <dbReference type="ChEBI" id="CHEBI:37565"/>
    </ligand>
</feature>
<feature type="region of interest" description="DHBP synthase" evidence="20">
    <location>
        <begin position="1"/>
        <end position="204"/>
    </location>
</feature>
<dbReference type="NCBIfam" id="NF001591">
    <property type="entry name" value="PRK00393.1"/>
    <property type="match status" value="1"/>
</dbReference>
<evidence type="ECO:0000256" key="6">
    <source>
        <dbReference type="ARBA" id="ARBA00005520"/>
    </source>
</evidence>
<dbReference type="GO" id="GO:0005525">
    <property type="term" value="F:GTP binding"/>
    <property type="evidence" value="ECO:0007669"/>
    <property type="project" value="UniProtKB-KW"/>
</dbReference>
<feature type="binding site" evidence="20">
    <location>
        <position position="355"/>
    </location>
    <ligand>
        <name>GTP</name>
        <dbReference type="ChEBI" id="CHEBI:37565"/>
    </ligand>
</feature>
<dbReference type="GO" id="GO:0000287">
    <property type="term" value="F:magnesium ion binding"/>
    <property type="evidence" value="ECO:0007669"/>
    <property type="project" value="UniProtKB-UniRule"/>
</dbReference>
<feature type="site" description="Essential for DHBP synthase activity" evidence="20">
    <location>
        <position position="129"/>
    </location>
</feature>
<comment type="catalytic activity">
    <reaction evidence="19 20">
        <text>GTP + 4 H2O = 2,5-diamino-6-hydroxy-4-(5-phosphoribosylamino)-pyrimidine + formate + 2 phosphate + 3 H(+)</text>
        <dbReference type="Rhea" id="RHEA:23704"/>
        <dbReference type="ChEBI" id="CHEBI:15377"/>
        <dbReference type="ChEBI" id="CHEBI:15378"/>
        <dbReference type="ChEBI" id="CHEBI:15740"/>
        <dbReference type="ChEBI" id="CHEBI:37565"/>
        <dbReference type="ChEBI" id="CHEBI:43474"/>
        <dbReference type="ChEBI" id="CHEBI:58614"/>
        <dbReference type="EC" id="3.5.4.25"/>
    </reaction>
</comment>
<comment type="cofactor">
    <cofactor evidence="2">
        <name>Mn(2+)</name>
        <dbReference type="ChEBI" id="CHEBI:29035"/>
    </cofactor>
</comment>
<dbReference type="EC" id="3.5.4.25" evidence="20"/>
<feature type="binding site" evidence="20">
    <location>
        <position position="276"/>
    </location>
    <ligand>
        <name>GTP</name>
        <dbReference type="ChEBI" id="CHEBI:37565"/>
    </ligand>
</feature>
<evidence type="ECO:0000256" key="11">
    <source>
        <dbReference type="ARBA" id="ARBA00022801"/>
    </source>
</evidence>
<dbReference type="PANTHER" id="PTHR21327">
    <property type="entry name" value="GTP CYCLOHYDROLASE II-RELATED"/>
    <property type="match status" value="1"/>
</dbReference>
<sequence>MDNIKLDTVEEAIEEFRKGEFVIVVDDEDRENEGDLIIAAEKVTPEKVNFMLKHARGVLCAPIPISRCKELDLDVQVSDNTSMLGTPFTVTVDLLEGCTTGVSAHDRAATIRALADPSAKPSDFGRPGHINPLYAQDKGVLRRTGHTEAAVDLARLAGLYPAGALMEIMSEDGTMARLPELRRFADKYGLKLISINDLIAYRLKEESIVEKGEMVDMPTEHGHFKLIPFLQKSNGLEHIALVKGEWKEDEPVLVRVHSSCATGDIFGSYRCDCGPQLHKAMELIEKEGKGVVVYLNQEGRGIGLMNKMKAYKLQEDGMDTVEANLCLGFKADERDYGVGASILHDLGVKKMRLLTNNPQKRIGLTGYGLTVVENVPIEIEPNKYNRFYLHTKKDRMGHELHNVD</sequence>
<feature type="binding site" evidence="20">
    <location>
        <begin position="255"/>
        <end position="259"/>
    </location>
    <ligand>
        <name>GTP</name>
        <dbReference type="ChEBI" id="CHEBI:37565"/>
    </ligand>
</feature>
<dbReference type="Pfam" id="PF00925">
    <property type="entry name" value="GTP_cyclohydro2"/>
    <property type="match status" value="1"/>
</dbReference>
<name>A0A9D9IR89_9BACT</name>
<dbReference type="NCBIfam" id="TIGR00505">
    <property type="entry name" value="ribA"/>
    <property type="match status" value="1"/>
</dbReference>
<dbReference type="GO" id="GO:0003935">
    <property type="term" value="F:GTP cyclohydrolase II activity"/>
    <property type="evidence" value="ECO:0007669"/>
    <property type="project" value="UniProtKB-UniRule"/>
</dbReference>
<accession>A0A9D9IR89</accession>
<dbReference type="Gene3D" id="3.90.870.10">
    <property type="entry name" value="DHBP synthase"/>
    <property type="match status" value="1"/>
</dbReference>
<dbReference type="InterPro" id="IPR000422">
    <property type="entry name" value="DHBP_synthase_RibB"/>
</dbReference>
<feature type="site" description="Essential for DHBP synthase activity" evidence="20">
    <location>
        <position position="167"/>
    </location>
</feature>
<keyword evidence="11 20" id="KW-0378">Hydrolase</keyword>
<feature type="active site" description="Proton acceptor; for GTP cyclohydrolase activity" evidence="20">
    <location>
        <position position="332"/>
    </location>
</feature>
<keyword evidence="13 20" id="KW-0460">Magnesium</keyword>
<dbReference type="FunFam" id="3.40.50.10990:FF:000001">
    <property type="entry name" value="Riboflavin biosynthesis protein RibBA"/>
    <property type="match status" value="1"/>
</dbReference>
<dbReference type="PANTHER" id="PTHR21327:SF18">
    <property type="entry name" value="3,4-DIHYDROXY-2-BUTANONE 4-PHOSPHATE SYNTHASE"/>
    <property type="match status" value="1"/>
</dbReference>
<keyword evidence="14 20" id="KW-0342">GTP-binding</keyword>
<keyword evidence="12 20" id="KW-0862">Zinc</keyword>
<keyword evidence="15 20" id="KW-0464">Manganese</keyword>
<feature type="binding site" evidence="20">
    <location>
        <begin position="143"/>
        <end position="147"/>
    </location>
    <ligand>
        <name>D-ribulose 5-phosphate</name>
        <dbReference type="ChEBI" id="CHEBI:58121"/>
    </ligand>
</feature>
<dbReference type="AlphaFoldDB" id="A0A9D9IR89"/>
<feature type="binding site" evidence="20">
    <location>
        <position position="31"/>
    </location>
    <ligand>
        <name>Mg(2+)</name>
        <dbReference type="ChEBI" id="CHEBI:18420"/>
        <label>1</label>
    </ligand>
</feature>
<dbReference type="InterPro" id="IPR000926">
    <property type="entry name" value="RibA"/>
</dbReference>
<reference evidence="22" key="2">
    <citation type="journal article" date="2021" name="PeerJ">
        <title>Extensive microbial diversity within the chicken gut microbiome revealed by metagenomics and culture.</title>
        <authorList>
            <person name="Gilroy R."/>
            <person name="Ravi A."/>
            <person name="Getino M."/>
            <person name="Pursley I."/>
            <person name="Horton D.L."/>
            <person name="Alikhan N.F."/>
            <person name="Baker D."/>
            <person name="Gharbi K."/>
            <person name="Hall N."/>
            <person name="Watson M."/>
            <person name="Adriaenssens E.M."/>
            <person name="Foster-Nyarko E."/>
            <person name="Jarju S."/>
            <person name="Secka A."/>
            <person name="Antonio M."/>
            <person name="Oren A."/>
            <person name="Chaudhuri R.R."/>
            <person name="La Ragione R."/>
            <person name="Hildebrand F."/>
            <person name="Pallen M.J."/>
        </authorList>
    </citation>
    <scope>NUCLEOTIDE SEQUENCE</scope>
    <source>
        <strain evidence="22">6919</strain>
    </source>
</reference>
<evidence type="ECO:0000256" key="19">
    <source>
        <dbReference type="ARBA" id="ARBA00049295"/>
    </source>
</evidence>
<dbReference type="Pfam" id="PF00926">
    <property type="entry name" value="DHBP_synthase"/>
    <property type="match status" value="1"/>
</dbReference>
<comment type="cofactor">
    <cofactor evidence="20">
        <name>Mg(2+)</name>
        <dbReference type="ChEBI" id="CHEBI:18420"/>
    </cofactor>
    <cofactor evidence="20">
        <name>Mn(2+)</name>
        <dbReference type="ChEBI" id="CHEBI:29035"/>
    </cofactor>
    <text evidence="20">Binds 2 divalent metal cations per subunit. Magnesium or manganese.</text>
</comment>
<feature type="binding site" evidence="20">
    <location>
        <position position="273"/>
    </location>
    <ligand>
        <name>Zn(2+)</name>
        <dbReference type="ChEBI" id="CHEBI:29105"/>
        <note>catalytic</note>
    </ligand>
</feature>
<evidence type="ECO:0000259" key="21">
    <source>
        <dbReference type="Pfam" id="PF00925"/>
    </source>
</evidence>
<keyword evidence="9 20" id="KW-0479">Metal-binding</keyword>
<protein>
    <recommendedName>
        <fullName evidence="20">Riboflavin biosynthesis protein RibBA</fullName>
    </recommendedName>
    <domain>
        <recommendedName>
            <fullName evidence="20">3,4-dihydroxy-2-butanone 4-phosphate synthase</fullName>
            <shortName evidence="20">DHBP synthase</shortName>
            <ecNumber evidence="20">4.1.99.12</ecNumber>
        </recommendedName>
    </domain>
    <domain>
        <recommendedName>
            <fullName evidence="20">GTP cyclohydrolase-2</fullName>
            <ecNumber evidence="20">3.5.4.25</ecNumber>
        </recommendedName>
        <alternativeName>
            <fullName evidence="20">GTP cyclohydrolase II</fullName>
        </alternativeName>
    </domain>
</protein>
<comment type="caution">
    <text evidence="22">The sequence shown here is derived from an EMBL/GenBank/DDBJ whole genome shotgun (WGS) entry which is preliminary data.</text>
</comment>
<dbReference type="NCBIfam" id="TIGR00506">
    <property type="entry name" value="ribB"/>
    <property type="match status" value="1"/>
</dbReference>
<feature type="binding site" evidence="20">
    <location>
        <begin position="298"/>
        <end position="300"/>
    </location>
    <ligand>
        <name>GTP</name>
        <dbReference type="ChEBI" id="CHEBI:37565"/>
    </ligand>
</feature>
<evidence type="ECO:0000313" key="23">
    <source>
        <dbReference type="Proteomes" id="UP000823598"/>
    </source>
</evidence>
<feature type="binding site" evidence="20">
    <location>
        <position position="360"/>
    </location>
    <ligand>
        <name>GTP</name>
        <dbReference type="ChEBI" id="CHEBI:37565"/>
    </ligand>
</feature>
<dbReference type="CDD" id="cd00641">
    <property type="entry name" value="GTP_cyclohydro2"/>
    <property type="match status" value="1"/>
</dbReference>
<dbReference type="Proteomes" id="UP000823598">
    <property type="component" value="Unassembled WGS sequence"/>
</dbReference>
<evidence type="ECO:0000256" key="5">
    <source>
        <dbReference type="ARBA" id="ARBA00004904"/>
    </source>
</evidence>
<comment type="similarity">
    <text evidence="7 20">In the C-terminal section; belongs to the GTP cyclohydrolase II family.</text>
</comment>
<evidence type="ECO:0000256" key="13">
    <source>
        <dbReference type="ARBA" id="ARBA00022842"/>
    </source>
</evidence>
<evidence type="ECO:0000256" key="8">
    <source>
        <dbReference type="ARBA" id="ARBA00022619"/>
    </source>
</evidence>
<dbReference type="EC" id="4.1.99.12" evidence="20"/>
<comment type="pathway">
    <text evidence="4 20">Cofactor biosynthesis; riboflavin biosynthesis; 5-amino-6-(D-ribitylamino)uracil from GTP: step 1/4.</text>
</comment>
<comment type="catalytic activity">
    <reaction evidence="1 20">
        <text>D-ribulose 5-phosphate = (2S)-2-hydroxy-3-oxobutyl phosphate + formate + H(+)</text>
        <dbReference type="Rhea" id="RHEA:18457"/>
        <dbReference type="ChEBI" id="CHEBI:15378"/>
        <dbReference type="ChEBI" id="CHEBI:15740"/>
        <dbReference type="ChEBI" id="CHEBI:58121"/>
        <dbReference type="ChEBI" id="CHEBI:58830"/>
        <dbReference type="EC" id="4.1.99.12"/>
    </reaction>
</comment>
<keyword evidence="10 20" id="KW-0547">Nucleotide-binding</keyword>
<feature type="binding site" evidence="20">
    <location>
        <begin position="30"/>
        <end position="31"/>
    </location>
    <ligand>
        <name>D-ribulose 5-phosphate</name>
        <dbReference type="ChEBI" id="CHEBI:58121"/>
    </ligand>
</feature>
<feature type="binding site" evidence="20">
    <location>
        <position position="167"/>
    </location>
    <ligand>
        <name>D-ribulose 5-phosphate</name>
        <dbReference type="ChEBI" id="CHEBI:58121"/>
    </ligand>
</feature>
<keyword evidence="17 20" id="KW-0511">Multifunctional enzyme</keyword>
<dbReference type="GO" id="GO:0008270">
    <property type="term" value="F:zinc ion binding"/>
    <property type="evidence" value="ECO:0007669"/>
    <property type="project" value="UniProtKB-UniRule"/>
</dbReference>
<feature type="region of interest" description="GTP cyclohydrolase II" evidence="20">
    <location>
        <begin position="205"/>
        <end position="404"/>
    </location>
</feature>
<evidence type="ECO:0000256" key="12">
    <source>
        <dbReference type="ARBA" id="ARBA00022833"/>
    </source>
</evidence>
<dbReference type="PIRSF" id="PIRSF001259">
    <property type="entry name" value="RibA"/>
    <property type="match status" value="1"/>
</dbReference>
<evidence type="ECO:0000256" key="2">
    <source>
        <dbReference type="ARBA" id="ARBA00001936"/>
    </source>
</evidence>
<evidence type="ECO:0000313" key="22">
    <source>
        <dbReference type="EMBL" id="MBO8476411.1"/>
    </source>
</evidence>
<evidence type="ECO:0000256" key="16">
    <source>
        <dbReference type="ARBA" id="ARBA00023239"/>
    </source>
</evidence>
<comment type="cofactor">
    <cofactor evidence="20">
        <name>Zn(2+)</name>
        <dbReference type="ChEBI" id="CHEBI:29105"/>
    </cofactor>
    <text evidence="20">Binds 1 zinc ion per subunit.</text>
</comment>
<comment type="function">
    <text evidence="18 20">Catalyzes the conversion of GTP to 2,5-diamino-6-ribosylamino-4(3H)-pyrimidinone 5'-phosphate (DARP), formate and pyrophosphate.</text>
</comment>
<dbReference type="HAMAP" id="MF_00179">
    <property type="entry name" value="RibA"/>
    <property type="match status" value="1"/>
</dbReference>
<feature type="active site" description="Nucleophile; for GTP cyclohydrolase activity" evidence="20">
    <location>
        <position position="334"/>
    </location>
</feature>
<feature type="binding site" evidence="20">
    <location>
        <position position="260"/>
    </location>
    <ligand>
        <name>Zn(2+)</name>
        <dbReference type="ChEBI" id="CHEBI:29105"/>
        <note>catalytic</note>
    </ligand>
</feature>
<dbReference type="GO" id="GO:0030145">
    <property type="term" value="F:manganese ion binding"/>
    <property type="evidence" value="ECO:0007669"/>
    <property type="project" value="UniProtKB-UniRule"/>
</dbReference>
<gene>
    <name evidence="20" type="primary">ribBA</name>
    <name evidence="22" type="ORF">IAB88_05400</name>
</gene>
<dbReference type="HAMAP" id="MF_01283">
    <property type="entry name" value="RibBA"/>
    <property type="match status" value="1"/>
</dbReference>
<evidence type="ECO:0000256" key="1">
    <source>
        <dbReference type="ARBA" id="ARBA00000141"/>
    </source>
</evidence>
<proteinExistence type="inferred from homology"/>
<evidence type="ECO:0000256" key="10">
    <source>
        <dbReference type="ARBA" id="ARBA00022741"/>
    </source>
</evidence>
<comment type="similarity">
    <text evidence="6 20">In the N-terminal section; belongs to the DHBP synthase family.</text>
</comment>
<keyword evidence="16 20" id="KW-0456">Lyase</keyword>
<evidence type="ECO:0000256" key="4">
    <source>
        <dbReference type="ARBA" id="ARBA00004853"/>
    </source>
</evidence>